<feature type="transmembrane region" description="Helical" evidence="1">
    <location>
        <begin position="54"/>
        <end position="75"/>
    </location>
</feature>
<dbReference type="AlphaFoldDB" id="A0A927MP48"/>
<sequence length="100" mass="10368">MPERNTVMRELHDLGLAAWFGGSVMGAVGLNPAAEEQGTEVEKARVASSGWAKWTPVNAAAIAVHLVGAVGLAIANRRRIGAQKGVLASTLAKTALTGRH</sequence>
<dbReference type="Proteomes" id="UP000638648">
    <property type="component" value="Unassembled WGS sequence"/>
</dbReference>
<accession>A0A927MP48</accession>
<keyword evidence="1" id="KW-0812">Transmembrane</keyword>
<keyword evidence="1" id="KW-0472">Membrane</keyword>
<feature type="transmembrane region" description="Helical" evidence="1">
    <location>
        <begin position="14"/>
        <end position="34"/>
    </location>
</feature>
<reference evidence="2" key="1">
    <citation type="submission" date="2020-10" db="EMBL/GenBank/DDBJ databases">
        <title>Sequencing the genomes of 1000 actinobacteria strains.</title>
        <authorList>
            <person name="Klenk H.-P."/>
        </authorList>
    </citation>
    <scope>NUCLEOTIDE SEQUENCE</scope>
    <source>
        <strain evidence="2">DSM 45354</strain>
    </source>
</reference>
<dbReference type="RefSeq" id="WP_202896050.1">
    <property type="nucleotide sequence ID" value="NZ_BAABJL010000257.1"/>
</dbReference>
<evidence type="ECO:0000256" key="1">
    <source>
        <dbReference type="SAM" id="Phobius"/>
    </source>
</evidence>
<dbReference type="EMBL" id="JADBEM010000001">
    <property type="protein sequence ID" value="MBE1603479.1"/>
    <property type="molecule type" value="Genomic_DNA"/>
</dbReference>
<proteinExistence type="predicted"/>
<keyword evidence="1" id="KW-1133">Transmembrane helix</keyword>
<name>A0A927MP48_9ACTN</name>
<protein>
    <submittedName>
        <fullName evidence="2">Uncharacterized protein</fullName>
    </submittedName>
</protein>
<evidence type="ECO:0000313" key="2">
    <source>
        <dbReference type="EMBL" id="MBE1603479.1"/>
    </source>
</evidence>
<comment type="caution">
    <text evidence="2">The sequence shown here is derived from an EMBL/GenBank/DDBJ whole genome shotgun (WGS) entry which is preliminary data.</text>
</comment>
<organism evidence="2 3">
    <name type="scientific">Actinopolymorpha pittospori</name>
    <dbReference type="NCBI Taxonomy" id="648752"/>
    <lineage>
        <taxon>Bacteria</taxon>
        <taxon>Bacillati</taxon>
        <taxon>Actinomycetota</taxon>
        <taxon>Actinomycetes</taxon>
        <taxon>Propionibacteriales</taxon>
        <taxon>Actinopolymorphaceae</taxon>
        <taxon>Actinopolymorpha</taxon>
    </lineage>
</organism>
<keyword evidence="3" id="KW-1185">Reference proteome</keyword>
<evidence type="ECO:0000313" key="3">
    <source>
        <dbReference type="Proteomes" id="UP000638648"/>
    </source>
</evidence>
<gene>
    <name evidence="2" type="ORF">HEB94_000327</name>
</gene>